<proteinExistence type="predicted"/>
<dbReference type="AlphaFoldDB" id="A0A2U1N6R5"/>
<organism evidence="2 3">
    <name type="scientific">Artemisia annua</name>
    <name type="common">Sweet wormwood</name>
    <dbReference type="NCBI Taxonomy" id="35608"/>
    <lineage>
        <taxon>Eukaryota</taxon>
        <taxon>Viridiplantae</taxon>
        <taxon>Streptophyta</taxon>
        <taxon>Embryophyta</taxon>
        <taxon>Tracheophyta</taxon>
        <taxon>Spermatophyta</taxon>
        <taxon>Magnoliopsida</taxon>
        <taxon>eudicotyledons</taxon>
        <taxon>Gunneridae</taxon>
        <taxon>Pentapetalae</taxon>
        <taxon>asterids</taxon>
        <taxon>campanulids</taxon>
        <taxon>Asterales</taxon>
        <taxon>Asteraceae</taxon>
        <taxon>Asteroideae</taxon>
        <taxon>Anthemideae</taxon>
        <taxon>Artemisiinae</taxon>
        <taxon>Artemisia</taxon>
    </lineage>
</organism>
<reference evidence="2 3" key="1">
    <citation type="journal article" date="2018" name="Mol. Plant">
        <title>The genome of Artemisia annua provides insight into the evolution of Asteraceae family and artemisinin biosynthesis.</title>
        <authorList>
            <person name="Shen Q."/>
            <person name="Zhang L."/>
            <person name="Liao Z."/>
            <person name="Wang S."/>
            <person name="Yan T."/>
            <person name="Shi P."/>
            <person name="Liu M."/>
            <person name="Fu X."/>
            <person name="Pan Q."/>
            <person name="Wang Y."/>
            <person name="Lv Z."/>
            <person name="Lu X."/>
            <person name="Zhang F."/>
            <person name="Jiang W."/>
            <person name="Ma Y."/>
            <person name="Chen M."/>
            <person name="Hao X."/>
            <person name="Li L."/>
            <person name="Tang Y."/>
            <person name="Lv G."/>
            <person name="Zhou Y."/>
            <person name="Sun X."/>
            <person name="Brodelius P.E."/>
            <person name="Rose J.K.C."/>
            <person name="Tang K."/>
        </authorList>
    </citation>
    <scope>NUCLEOTIDE SEQUENCE [LARGE SCALE GENOMIC DNA]</scope>
    <source>
        <strain evidence="3">cv. Huhao1</strain>
        <tissue evidence="2">Leaf</tissue>
    </source>
</reference>
<dbReference type="PROSITE" id="PS50181">
    <property type="entry name" value="FBOX"/>
    <property type="match status" value="1"/>
</dbReference>
<name>A0A2U1N6R5_ARTAN</name>
<dbReference type="Gene3D" id="3.80.10.10">
    <property type="entry name" value="Ribonuclease Inhibitor"/>
    <property type="match status" value="1"/>
</dbReference>
<dbReference type="PANTHER" id="PTHR32212">
    <property type="entry name" value="CYCLIN-LIKE F-BOX"/>
    <property type="match status" value="1"/>
</dbReference>
<gene>
    <name evidence="2" type="ORF">CTI12_AA052750</name>
</gene>
<dbReference type="Pfam" id="PF00646">
    <property type="entry name" value="F-box"/>
    <property type="match status" value="1"/>
</dbReference>
<comment type="caution">
    <text evidence="2">The sequence shown here is derived from an EMBL/GenBank/DDBJ whole genome shotgun (WGS) entry which is preliminary data.</text>
</comment>
<dbReference type="SMART" id="SM00256">
    <property type="entry name" value="FBOX"/>
    <property type="match status" value="1"/>
</dbReference>
<evidence type="ECO:0000259" key="1">
    <source>
        <dbReference type="PROSITE" id="PS50181"/>
    </source>
</evidence>
<dbReference type="SUPFAM" id="SSF81383">
    <property type="entry name" value="F-box domain"/>
    <property type="match status" value="1"/>
</dbReference>
<dbReference type="OrthoDB" id="1848700at2759"/>
<dbReference type="CDD" id="cd22160">
    <property type="entry name" value="F-box_AtFBL13-like"/>
    <property type="match status" value="1"/>
</dbReference>
<sequence length="520" mass="59742">MDLVHHHVEEDIISNLPVEIIHHILSFINMKYAVQTSALSRKWRHIWTLMPHLNLNSSPFFTIPQFAKFVKHLLSHRNNQADIFTVELKFKGVPTQFFVRSIINYAYSHNVKKLTMTSSTNTLNRLPLCLFSSRTLKHLTLAASCDGAFYSYKDCNMGWDFPTLETLNLSRFLFGCDEDETPNVFSKCVNLKDLTLHKCSMYFRKTFNVCVPRLLNLTVMNTSSFPMVFNVVAPQLKNFTTSVVRATASETPFLPDSLRLSTESFDSLERVHLSLSNPSCRLEKYVPVLLSLFQKLRSTKFLILDVDIIETLSLGLDQLSHEPCPFDKLTCLKINTAQRLYPIPTIPVQVRNYLLENSPNATFLMNLPQVPQKRPRQQVPDDTMANKVAKLESDEKKLLEAKIQMQDEVITEQKAMLEAAKLQHENLISCISKCKISELKVQVESGNPDYEVIRLMRNEINSVMQLIPESLRVAMEAQFSSQYEEVKSLFLTRINDSQWAKIESELGYIRHSESTHSNNI</sequence>
<dbReference type="Proteomes" id="UP000245207">
    <property type="component" value="Unassembled WGS sequence"/>
</dbReference>
<dbReference type="PANTHER" id="PTHR32212:SF461">
    <property type="entry name" value="F-BOX DOMAIN-CONTAINING PROTEIN"/>
    <property type="match status" value="1"/>
</dbReference>
<evidence type="ECO:0000313" key="3">
    <source>
        <dbReference type="Proteomes" id="UP000245207"/>
    </source>
</evidence>
<dbReference type="InterPro" id="IPR053781">
    <property type="entry name" value="F-box_AtFBL13-like"/>
</dbReference>
<keyword evidence="3" id="KW-1185">Reference proteome</keyword>
<dbReference type="EMBL" id="PKPP01003490">
    <property type="protein sequence ID" value="PWA69191.1"/>
    <property type="molecule type" value="Genomic_DNA"/>
</dbReference>
<dbReference type="InterPro" id="IPR001810">
    <property type="entry name" value="F-box_dom"/>
</dbReference>
<dbReference type="InterPro" id="IPR032675">
    <property type="entry name" value="LRR_dom_sf"/>
</dbReference>
<dbReference type="SUPFAM" id="SSF52047">
    <property type="entry name" value="RNI-like"/>
    <property type="match status" value="1"/>
</dbReference>
<dbReference type="InterPro" id="IPR036047">
    <property type="entry name" value="F-box-like_dom_sf"/>
</dbReference>
<feature type="domain" description="F-box" evidence="1">
    <location>
        <begin position="10"/>
        <end position="46"/>
    </location>
</feature>
<protein>
    <submittedName>
        <fullName evidence="2">F-box domain, cyclin-like protein</fullName>
    </submittedName>
</protein>
<accession>A0A2U1N6R5</accession>
<evidence type="ECO:0000313" key="2">
    <source>
        <dbReference type="EMBL" id="PWA69191.1"/>
    </source>
</evidence>